<dbReference type="STRING" id="1095629.A0A0C9Y3I8"/>
<feature type="compositionally biased region" description="Polar residues" evidence="1">
    <location>
        <begin position="34"/>
        <end position="48"/>
    </location>
</feature>
<dbReference type="HOGENOM" id="CLU_1034644_0_0_1"/>
<feature type="compositionally biased region" description="Low complexity" evidence="1">
    <location>
        <begin position="1"/>
        <end position="25"/>
    </location>
</feature>
<organism evidence="3 4">
    <name type="scientific">Laccaria amethystina LaAM-08-1</name>
    <dbReference type="NCBI Taxonomy" id="1095629"/>
    <lineage>
        <taxon>Eukaryota</taxon>
        <taxon>Fungi</taxon>
        <taxon>Dikarya</taxon>
        <taxon>Basidiomycota</taxon>
        <taxon>Agaricomycotina</taxon>
        <taxon>Agaricomycetes</taxon>
        <taxon>Agaricomycetidae</taxon>
        <taxon>Agaricales</taxon>
        <taxon>Agaricineae</taxon>
        <taxon>Hydnangiaceae</taxon>
        <taxon>Laccaria</taxon>
    </lineage>
</organism>
<proteinExistence type="predicted"/>
<dbReference type="OrthoDB" id="3066012at2759"/>
<protein>
    <submittedName>
        <fullName evidence="3">Uncharacterized protein</fullName>
    </submittedName>
</protein>
<evidence type="ECO:0000313" key="3">
    <source>
        <dbReference type="EMBL" id="KIK04647.1"/>
    </source>
</evidence>
<dbReference type="AlphaFoldDB" id="A0A0C9Y3I8"/>
<dbReference type="Proteomes" id="UP000054477">
    <property type="component" value="Unassembled WGS sequence"/>
</dbReference>
<feature type="region of interest" description="Disordered" evidence="1">
    <location>
        <begin position="1"/>
        <end position="87"/>
    </location>
</feature>
<keyword evidence="2" id="KW-1133">Transmembrane helix</keyword>
<sequence length="272" mass="28966">MTRSQATTESSTSKSSASLESSSQAVLKPAVITSLDSHTTSQLKATQNTSPGPPFPQPPSTTSIPVVVLTTDSPPPPPSPTATPDFNTASFSTITTGILLTSAVTYGIDPSTSPSQTAILATANSGFWQNKAAVAGTFVVLAFIILAAAAGVAFSYYKKRNARMHTRLHDQLFEKYLKSEVTRNSSSGLSISATPIDPFATREIHYDPTRVQEQPRETSFYGSPTSLNSGKSTKVVPHTLRSYIGRESYPTSIDSFYGASPSSVRREEALGH</sequence>
<keyword evidence="2" id="KW-0812">Transmembrane</keyword>
<dbReference type="EMBL" id="KN838567">
    <property type="protein sequence ID" value="KIK04647.1"/>
    <property type="molecule type" value="Genomic_DNA"/>
</dbReference>
<evidence type="ECO:0000256" key="2">
    <source>
        <dbReference type="SAM" id="Phobius"/>
    </source>
</evidence>
<accession>A0A0C9Y3I8</accession>
<evidence type="ECO:0000256" key="1">
    <source>
        <dbReference type="SAM" id="MobiDB-lite"/>
    </source>
</evidence>
<evidence type="ECO:0000313" key="4">
    <source>
        <dbReference type="Proteomes" id="UP000054477"/>
    </source>
</evidence>
<feature type="transmembrane region" description="Helical" evidence="2">
    <location>
        <begin position="132"/>
        <end position="157"/>
    </location>
</feature>
<feature type="region of interest" description="Disordered" evidence="1">
    <location>
        <begin position="208"/>
        <end position="233"/>
    </location>
</feature>
<keyword evidence="2" id="KW-0472">Membrane</keyword>
<feature type="compositionally biased region" description="Polar residues" evidence="1">
    <location>
        <begin position="220"/>
        <end position="232"/>
    </location>
</feature>
<keyword evidence="4" id="KW-1185">Reference proteome</keyword>
<gene>
    <name evidence="3" type="ORF">K443DRAFT_92627</name>
</gene>
<reference evidence="3 4" key="1">
    <citation type="submission" date="2014-04" db="EMBL/GenBank/DDBJ databases">
        <authorList>
            <consortium name="DOE Joint Genome Institute"/>
            <person name="Kuo A."/>
            <person name="Kohler A."/>
            <person name="Nagy L.G."/>
            <person name="Floudas D."/>
            <person name="Copeland A."/>
            <person name="Barry K.W."/>
            <person name="Cichocki N."/>
            <person name="Veneault-Fourrey C."/>
            <person name="LaButti K."/>
            <person name="Lindquist E.A."/>
            <person name="Lipzen A."/>
            <person name="Lundell T."/>
            <person name="Morin E."/>
            <person name="Murat C."/>
            <person name="Sun H."/>
            <person name="Tunlid A."/>
            <person name="Henrissat B."/>
            <person name="Grigoriev I.V."/>
            <person name="Hibbett D.S."/>
            <person name="Martin F."/>
            <person name="Nordberg H.P."/>
            <person name="Cantor M.N."/>
            <person name="Hua S.X."/>
        </authorList>
    </citation>
    <scope>NUCLEOTIDE SEQUENCE [LARGE SCALE GENOMIC DNA]</scope>
    <source>
        <strain evidence="3 4">LaAM-08-1</strain>
    </source>
</reference>
<reference evidence="4" key="2">
    <citation type="submission" date="2015-01" db="EMBL/GenBank/DDBJ databases">
        <title>Evolutionary Origins and Diversification of the Mycorrhizal Mutualists.</title>
        <authorList>
            <consortium name="DOE Joint Genome Institute"/>
            <consortium name="Mycorrhizal Genomics Consortium"/>
            <person name="Kohler A."/>
            <person name="Kuo A."/>
            <person name="Nagy L.G."/>
            <person name="Floudas D."/>
            <person name="Copeland A."/>
            <person name="Barry K.W."/>
            <person name="Cichocki N."/>
            <person name="Veneault-Fourrey C."/>
            <person name="LaButti K."/>
            <person name="Lindquist E.A."/>
            <person name="Lipzen A."/>
            <person name="Lundell T."/>
            <person name="Morin E."/>
            <person name="Murat C."/>
            <person name="Riley R."/>
            <person name="Ohm R."/>
            <person name="Sun H."/>
            <person name="Tunlid A."/>
            <person name="Henrissat B."/>
            <person name="Grigoriev I.V."/>
            <person name="Hibbett D.S."/>
            <person name="Martin F."/>
        </authorList>
    </citation>
    <scope>NUCLEOTIDE SEQUENCE [LARGE SCALE GENOMIC DNA]</scope>
    <source>
        <strain evidence="4">LaAM-08-1</strain>
    </source>
</reference>
<name>A0A0C9Y3I8_9AGAR</name>